<keyword evidence="2" id="KW-1015">Disulfide bond</keyword>
<keyword evidence="3" id="KW-0325">Glycoprotein</keyword>
<feature type="transmembrane region" description="Helical" evidence="6">
    <location>
        <begin position="273"/>
        <end position="295"/>
    </location>
</feature>
<dbReference type="Gene3D" id="2.60.40.10">
    <property type="entry name" value="Immunoglobulins"/>
    <property type="match status" value="3"/>
</dbReference>
<dbReference type="InterPro" id="IPR052598">
    <property type="entry name" value="IgSF_CEA-related"/>
</dbReference>
<evidence type="ECO:0000256" key="1">
    <source>
        <dbReference type="ARBA" id="ARBA00022729"/>
    </source>
</evidence>
<dbReference type="Bgee" id="ENSORLG00000023372">
    <property type="expression patterns" value="Expressed in intestine and 9 other cell types or tissues"/>
</dbReference>
<evidence type="ECO:0000256" key="5">
    <source>
        <dbReference type="SAM" id="MobiDB-lite"/>
    </source>
</evidence>
<keyword evidence="6" id="KW-0812">Transmembrane</keyword>
<feature type="domain" description="Ig-like" evidence="7">
    <location>
        <begin position="177"/>
        <end position="251"/>
    </location>
</feature>
<dbReference type="Ensembl" id="ENSORLT00000037143.1">
    <property type="protein sequence ID" value="ENSORLP00000035027.1"/>
    <property type="gene ID" value="ENSORLG00000023372.1"/>
</dbReference>
<evidence type="ECO:0000256" key="4">
    <source>
        <dbReference type="ARBA" id="ARBA00023319"/>
    </source>
</evidence>
<dbReference type="InterPro" id="IPR036179">
    <property type="entry name" value="Ig-like_dom_sf"/>
</dbReference>
<evidence type="ECO:0000256" key="6">
    <source>
        <dbReference type="SAM" id="Phobius"/>
    </source>
</evidence>
<feature type="region of interest" description="Disordered" evidence="5">
    <location>
        <begin position="297"/>
        <end position="324"/>
    </location>
</feature>
<protein>
    <recommendedName>
        <fullName evidence="7">Ig-like domain-containing protein</fullName>
    </recommendedName>
</protein>
<dbReference type="InterPro" id="IPR003599">
    <property type="entry name" value="Ig_sub"/>
</dbReference>
<keyword evidence="9" id="KW-1185">Reference proteome</keyword>
<reference evidence="8" key="3">
    <citation type="submission" date="2025-09" db="UniProtKB">
        <authorList>
            <consortium name="Ensembl"/>
        </authorList>
    </citation>
    <scope>IDENTIFICATION</scope>
    <source>
        <strain evidence="8">Hd-rR</strain>
    </source>
</reference>
<gene>
    <name evidence="8" type="primary">LOC105355967</name>
</gene>
<dbReference type="InterPro" id="IPR013783">
    <property type="entry name" value="Ig-like_fold"/>
</dbReference>
<evidence type="ECO:0000256" key="2">
    <source>
        <dbReference type="ARBA" id="ARBA00023157"/>
    </source>
</evidence>
<dbReference type="SMART" id="SM00408">
    <property type="entry name" value="IGc2"/>
    <property type="match status" value="2"/>
</dbReference>
<dbReference type="SMART" id="SM00409">
    <property type="entry name" value="IG"/>
    <property type="match status" value="2"/>
</dbReference>
<feature type="domain" description="Ig-like" evidence="7">
    <location>
        <begin position="84"/>
        <end position="170"/>
    </location>
</feature>
<dbReference type="InterPro" id="IPR007110">
    <property type="entry name" value="Ig-like_dom"/>
</dbReference>
<dbReference type="InterPro" id="IPR003598">
    <property type="entry name" value="Ig_sub2"/>
</dbReference>
<dbReference type="PROSITE" id="PS50835">
    <property type="entry name" value="IG_LIKE"/>
    <property type="match status" value="2"/>
</dbReference>
<reference evidence="8 9" key="1">
    <citation type="journal article" date="2007" name="Nature">
        <title>The medaka draft genome and insights into vertebrate genome evolution.</title>
        <authorList>
            <person name="Kasahara M."/>
            <person name="Naruse K."/>
            <person name="Sasaki S."/>
            <person name="Nakatani Y."/>
            <person name="Qu W."/>
            <person name="Ahsan B."/>
            <person name="Yamada T."/>
            <person name="Nagayasu Y."/>
            <person name="Doi K."/>
            <person name="Kasai Y."/>
            <person name="Jindo T."/>
            <person name="Kobayashi D."/>
            <person name="Shimada A."/>
            <person name="Toyoda A."/>
            <person name="Kuroki Y."/>
            <person name="Fujiyama A."/>
            <person name="Sasaki T."/>
            <person name="Shimizu A."/>
            <person name="Asakawa S."/>
            <person name="Shimizu N."/>
            <person name="Hashimoto S."/>
            <person name="Yang J."/>
            <person name="Lee Y."/>
            <person name="Matsushima K."/>
            <person name="Sugano S."/>
            <person name="Sakaizumi M."/>
            <person name="Narita T."/>
            <person name="Ohishi K."/>
            <person name="Haga S."/>
            <person name="Ohta F."/>
            <person name="Nomoto H."/>
            <person name="Nogata K."/>
            <person name="Morishita T."/>
            <person name="Endo T."/>
            <person name="Shin-I T."/>
            <person name="Takeda H."/>
            <person name="Morishita S."/>
            <person name="Kohara Y."/>
        </authorList>
    </citation>
    <scope>NUCLEOTIDE SEQUENCE [LARGE SCALE GENOMIC DNA]</scope>
    <source>
        <strain evidence="8 9">Hd-rR</strain>
    </source>
</reference>
<dbReference type="PANTHER" id="PTHR44337">
    <property type="entry name" value="CARCINOEMBRYONIC ANTIGEN-RELATED CELL ADHESION MOLECULE 8"/>
    <property type="match status" value="1"/>
</dbReference>
<evidence type="ECO:0000313" key="8">
    <source>
        <dbReference type="Ensembl" id="ENSORLP00000035027.1"/>
    </source>
</evidence>
<keyword evidence="6" id="KW-0472">Membrane</keyword>
<reference evidence="8" key="2">
    <citation type="submission" date="2025-08" db="UniProtKB">
        <authorList>
            <consortium name="Ensembl"/>
        </authorList>
    </citation>
    <scope>IDENTIFICATION</scope>
    <source>
        <strain evidence="8">Hd-rR</strain>
    </source>
</reference>
<dbReference type="InterPro" id="IPR013098">
    <property type="entry name" value="Ig_I-set"/>
</dbReference>
<dbReference type="CDD" id="cd00096">
    <property type="entry name" value="Ig"/>
    <property type="match status" value="1"/>
</dbReference>
<dbReference type="Pfam" id="PF13895">
    <property type="entry name" value="Ig_2"/>
    <property type="match status" value="1"/>
</dbReference>
<evidence type="ECO:0000259" key="7">
    <source>
        <dbReference type="PROSITE" id="PS50835"/>
    </source>
</evidence>
<name>A0A3B3HT96_ORYLA</name>
<keyword evidence="1" id="KW-0732">Signal</keyword>
<evidence type="ECO:0000256" key="3">
    <source>
        <dbReference type="ARBA" id="ARBA00023180"/>
    </source>
</evidence>
<sequence length="385" mass="41917">MFTTSLTEADGPFTFVNWNVNTTILIINYQPSSTFIPPDYENRITFFPSTLSLELRGLTLNDGGEYSVTVFPGEGGKITLDIYEKISGVSIKVSTEQIIEGSSVTLTCEASGSSPSRKWKKDASDLSLSENVTLSEDNKILTFRAVNKDNSGEYVCLVSNPFSSSEAKFTFIVNYGPQNVQIEGKDKINENDQIKLICSAESTPSATFTWRLNGSEIIGSSAEFLKEKAQRSDSGTYTCEALNTVTKKQATAEHELRVQTGGDPTSGCSTGCIVGIVIGCLVVVAAAAGGGFYVYRSKSAKRPSNGNNGNRRGHDGRDNTSYASEDVNYADIKFSKNKNKNNVSMQMDEENVTSNYAQIRVNNQPAGAHPPNYDAHMNRVNRQVS</sequence>
<accession>A0A3B3HT96</accession>
<keyword evidence="6" id="KW-1133">Transmembrane helix</keyword>
<keyword evidence="4" id="KW-0393">Immunoglobulin domain</keyword>
<dbReference type="SUPFAM" id="SSF48726">
    <property type="entry name" value="Immunoglobulin"/>
    <property type="match status" value="3"/>
</dbReference>
<feature type="region of interest" description="Disordered" evidence="5">
    <location>
        <begin position="362"/>
        <end position="385"/>
    </location>
</feature>
<proteinExistence type="predicted"/>
<dbReference type="AlphaFoldDB" id="A0A3B3HT96"/>
<dbReference type="GeneTree" id="ENSGT01100000263479"/>
<dbReference type="Pfam" id="PF07679">
    <property type="entry name" value="I-set"/>
    <property type="match status" value="1"/>
</dbReference>
<organism evidence="8 9">
    <name type="scientific">Oryzias latipes</name>
    <name type="common">Japanese rice fish</name>
    <name type="synonym">Japanese killifish</name>
    <dbReference type="NCBI Taxonomy" id="8090"/>
    <lineage>
        <taxon>Eukaryota</taxon>
        <taxon>Metazoa</taxon>
        <taxon>Chordata</taxon>
        <taxon>Craniata</taxon>
        <taxon>Vertebrata</taxon>
        <taxon>Euteleostomi</taxon>
        <taxon>Actinopterygii</taxon>
        <taxon>Neopterygii</taxon>
        <taxon>Teleostei</taxon>
        <taxon>Neoteleostei</taxon>
        <taxon>Acanthomorphata</taxon>
        <taxon>Ovalentaria</taxon>
        <taxon>Atherinomorphae</taxon>
        <taxon>Beloniformes</taxon>
        <taxon>Adrianichthyidae</taxon>
        <taxon>Oryziinae</taxon>
        <taxon>Oryzias</taxon>
    </lineage>
</organism>
<dbReference type="PANTHER" id="PTHR44337:SF16">
    <property type="entry name" value="CARCINOEMBRYONIC ANTIGEN-RELATED CELL ADHESION MOLECULE 20-LIKE-RELATED"/>
    <property type="match status" value="1"/>
</dbReference>
<evidence type="ECO:0000313" key="9">
    <source>
        <dbReference type="Proteomes" id="UP000001038"/>
    </source>
</evidence>
<dbReference type="Proteomes" id="UP000001038">
    <property type="component" value="Chromosome 16"/>
</dbReference>